<reference evidence="1" key="1">
    <citation type="submission" date="2022-05" db="EMBL/GenBank/DDBJ databases">
        <title>A multi-omics perspective on studying reproductive biology in Daphnia sinensis.</title>
        <authorList>
            <person name="Jia J."/>
        </authorList>
    </citation>
    <scope>NUCLEOTIDE SEQUENCE</scope>
    <source>
        <strain evidence="1">WSL</strain>
    </source>
</reference>
<proteinExistence type="predicted"/>
<comment type="caution">
    <text evidence="1">The sequence shown here is derived from an EMBL/GenBank/DDBJ whole genome shotgun (WGS) entry which is preliminary data.</text>
</comment>
<gene>
    <name evidence="1" type="ORF">GHT06_004562</name>
</gene>
<dbReference type="Proteomes" id="UP000820818">
    <property type="component" value="Unassembled WGS sequence"/>
</dbReference>
<accession>A0AAD5KW69</accession>
<evidence type="ECO:0000313" key="1">
    <source>
        <dbReference type="EMBL" id="KAI9550775.1"/>
    </source>
</evidence>
<name>A0AAD5KW69_9CRUS</name>
<evidence type="ECO:0000313" key="2">
    <source>
        <dbReference type="Proteomes" id="UP000820818"/>
    </source>
</evidence>
<keyword evidence="2" id="KW-1185">Reference proteome</keyword>
<dbReference type="AlphaFoldDB" id="A0AAD5KW69"/>
<protein>
    <submittedName>
        <fullName evidence="1">Uncharacterized protein</fullName>
    </submittedName>
</protein>
<organism evidence="1 2">
    <name type="scientific">Daphnia sinensis</name>
    <dbReference type="NCBI Taxonomy" id="1820382"/>
    <lineage>
        <taxon>Eukaryota</taxon>
        <taxon>Metazoa</taxon>
        <taxon>Ecdysozoa</taxon>
        <taxon>Arthropoda</taxon>
        <taxon>Crustacea</taxon>
        <taxon>Branchiopoda</taxon>
        <taxon>Diplostraca</taxon>
        <taxon>Cladocera</taxon>
        <taxon>Anomopoda</taxon>
        <taxon>Daphniidae</taxon>
        <taxon>Daphnia</taxon>
        <taxon>Daphnia similis group</taxon>
    </lineage>
</organism>
<dbReference type="EMBL" id="WJBH02000089">
    <property type="protein sequence ID" value="KAI9550775.1"/>
    <property type="molecule type" value="Genomic_DNA"/>
</dbReference>
<sequence>METNDTQEESICVETENLPTNCPKVDDPEIFPPTEVWTELKLGVCNIPAHRLHLVEAIVVDGCPTVIKSATIDFLQATVTKYMLGKLCDQANTGISNPQTFSTIAEANKMLRDFATQDRCVGISDPAFKDIVRVATASHLHEPEDDTKIWRAKNCHLLAATDSAICVECKSLLPALVMSRYRATKTGKSAANKVIHAYKTKEELQYALNQATRKIKVLERWKKRALAQLKTLKAEVCNIRLKLAEAAKTTTLQHLMKNMKTPMDPKAKLTLQTILARAQVQSKHGMRYEAEWLLECLLLRIKSVAAYEHIRRLKLLPLPSCM</sequence>